<evidence type="ECO:0000313" key="4">
    <source>
        <dbReference type="Proteomes" id="UP000265431"/>
    </source>
</evidence>
<dbReference type="Proteomes" id="UP000265431">
    <property type="component" value="Unassembled WGS sequence"/>
</dbReference>
<dbReference type="OrthoDB" id="9777859at2"/>
<keyword evidence="4" id="KW-1185">Reference proteome</keyword>
<dbReference type="AlphaFoldDB" id="A0A399QPJ9"/>
<dbReference type="SUPFAM" id="SSF75304">
    <property type="entry name" value="Amidase signature (AS) enzymes"/>
    <property type="match status" value="1"/>
</dbReference>
<proteinExistence type="inferred from homology"/>
<dbReference type="GO" id="GO:0003824">
    <property type="term" value="F:catalytic activity"/>
    <property type="evidence" value="ECO:0007669"/>
    <property type="project" value="InterPro"/>
</dbReference>
<dbReference type="InterPro" id="IPR020556">
    <property type="entry name" value="Amidase_CS"/>
</dbReference>
<dbReference type="InterPro" id="IPR000120">
    <property type="entry name" value="Amidase"/>
</dbReference>
<feature type="domain" description="Amidase" evidence="2">
    <location>
        <begin position="25"/>
        <end position="454"/>
    </location>
</feature>
<gene>
    <name evidence="3" type="ORF">D1224_14905</name>
</gene>
<dbReference type="Gene3D" id="3.90.1300.10">
    <property type="entry name" value="Amidase signature (AS) domain"/>
    <property type="match status" value="1"/>
</dbReference>
<evidence type="ECO:0000313" key="3">
    <source>
        <dbReference type="EMBL" id="RIJ20411.1"/>
    </source>
</evidence>
<comment type="similarity">
    <text evidence="1">Belongs to the amidase family.</text>
</comment>
<protein>
    <submittedName>
        <fullName evidence="3">Amidase</fullName>
    </submittedName>
</protein>
<organism evidence="3 4">
    <name type="scientific">Henriciella barbarensis</name>
    <dbReference type="NCBI Taxonomy" id="86342"/>
    <lineage>
        <taxon>Bacteria</taxon>
        <taxon>Pseudomonadati</taxon>
        <taxon>Pseudomonadota</taxon>
        <taxon>Alphaproteobacteria</taxon>
        <taxon>Hyphomonadales</taxon>
        <taxon>Hyphomonadaceae</taxon>
        <taxon>Henriciella</taxon>
    </lineage>
</organism>
<reference evidence="3 4" key="1">
    <citation type="submission" date="2018-08" db="EMBL/GenBank/DDBJ databases">
        <title>Henriciella mobilis sp. nov., isolated from seawater.</title>
        <authorList>
            <person name="Cheng H."/>
            <person name="Wu Y.-H."/>
            <person name="Xu X.-W."/>
            <person name="Guo L.-L."/>
        </authorList>
    </citation>
    <scope>NUCLEOTIDE SEQUENCE [LARGE SCALE GENOMIC DNA]</scope>
    <source>
        <strain evidence="3 4">CCUG66934</strain>
    </source>
</reference>
<dbReference type="RefSeq" id="WP_119380728.1">
    <property type="nucleotide sequence ID" value="NZ_QWGB01000014.1"/>
</dbReference>
<accession>A0A399QPJ9</accession>
<dbReference type="PROSITE" id="PS00571">
    <property type="entry name" value="AMIDASES"/>
    <property type="match status" value="1"/>
</dbReference>
<dbReference type="PANTHER" id="PTHR11895">
    <property type="entry name" value="TRANSAMIDASE"/>
    <property type="match status" value="1"/>
</dbReference>
<sequence>MKELGHCDATELASMVREKEVSPTELLDLALESAQEAQGELNCFSSFFEDAARKQIKDGLPEGPFTGVPFAVKDLGARLKGQPITSGSRAFKGTIADMDAELVKRQREAGLVIFGQTTSPEFGLTTSTESALYGQTRNPWNTEHTSGGSSGGASACVASGVIPMAHASDGGGSIRIPAACTGLVGLKPSRGRVPMGPPLSENWFGLSTNHCVARSVRDSATLLDVTHGQEPGARYIAPPPENSFLSAVEREPGPLKIAVWNTAPNGVKPDKDAKAGLDATMKLLGALGHHVEEAGPVLDGEALGKGMMIMVSSFMASVADERAAHFGRQVGEEDFEPVSLRFIELGRQIPMSELVKTNNAFMEAAWQMETFMDEGGYDLILAPTLSRAPVKLGVLGLDPPDFDQYGVDISSFAAWCPVFNQTGWPAISLPLHWTDDGLPLGMMFGARLGKEELLYSIAGQIERAQPWADKRPPVWVG</sequence>
<dbReference type="InterPro" id="IPR023631">
    <property type="entry name" value="Amidase_dom"/>
</dbReference>
<dbReference type="EMBL" id="QWGB01000014">
    <property type="protein sequence ID" value="RIJ20411.1"/>
    <property type="molecule type" value="Genomic_DNA"/>
</dbReference>
<evidence type="ECO:0000259" key="2">
    <source>
        <dbReference type="Pfam" id="PF01425"/>
    </source>
</evidence>
<dbReference type="InterPro" id="IPR036928">
    <property type="entry name" value="AS_sf"/>
</dbReference>
<dbReference type="Pfam" id="PF01425">
    <property type="entry name" value="Amidase"/>
    <property type="match status" value="1"/>
</dbReference>
<evidence type="ECO:0000256" key="1">
    <source>
        <dbReference type="ARBA" id="ARBA00009199"/>
    </source>
</evidence>
<name>A0A399QPJ9_9PROT</name>
<dbReference type="PANTHER" id="PTHR11895:SF7">
    <property type="entry name" value="GLUTAMYL-TRNA(GLN) AMIDOTRANSFERASE SUBUNIT A, MITOCHONDRIAL"/>
    <property type="match status" value="1"/>
</dbReference>
<comment type="caution">
    <text evidence="3">The sequence shown here is derived from an EMBL/GenBank/DDBJ whole genome shotgun (WGS) entry which is preliminary data.</text>
</comment>